<accession>A0AAV4MAC2</accession>
<evidence type="ECO:0000313" key="1">
    <source>
        <dbReference type="EMBL" id="GIX69412.1"/>
    </source>
</evidence>
<gene>
    <name evidence="1" type="ORF">CEXT_792611</name>
</gene>
<dbReference type="AlphaFoldDB" id="A0AAV4MAC2"/>
<name>A0AAV4MAC2_CAEEX</name>
<dbReference type="EMBL" id="BPLR01002051">
    <property type="protein sequence ID" value="GIX69412.1"/>
    <property type="molecule type" value="Genomic_DNA"/>
</dbReference>
<organism evidence="1 2">
    <name type="scientific">Caerostris extrusa</name>
    <name type="common">Bark spider</name>
    <name type="synonym">Caerostris bankana</name>
    <dbReference type="NCBI Taxonomy" id="172846"/>
    <lineage>
        <taxon>Eukaryota</taxon>
        <taxon>Metazoa</taxon>
        <taxon>Ecdysozoa</taxon>
        <taxon>Arthropoda</taxon>
        <taxon>Chelicerata</taxon>
        <taxon>Arachnida</taxon>
        <taxon>Araneae</taxon>
        <taxon>Araneomorphae</taxon>
        <taxon>Entelegynae</taxon>
        <taxon>Araneoidea</taxon>
        <taxon>Araneidae</taxon>
        <taxon>Caerostris</taxon>
    </lineage>
</organism>
<dbReference type="Proteomes" id="UP001054945">
    <property type="component" value="Unassembled WGS sequence"/>
</dbReference>
<evidence type="ECO:0000313" key="2">
    <source>
        <dbReference type="Proteomes" id="UP001054945"/>
    </source>
</evidence>
<keyword evidence="2" id="KW-1185">Reference proteome</keyword>
<comment type="caution">
    <text evidence="1">The sequence shown here is derived from an EMBL/GenBank/DDBJ whole genome shotgun (WGS) entry which is preliminary data.</text>
</comment>
<reference evidence="1 2" key="1">
    <citation type="submission" date="2021-06" db="EMBL/GenBank/DDBJ databases">
        <title>Caerostris extrusa draft genome.</title>
        <authorList>
            <person name="Kono N."/>
            <person name="Arakawa K."/>
        </authorList>
    </citation>
    <scope>NUCLEOTIDE SEQUENCE [LARGE SCALE GENOMIC DNA]</scope>
</reference>
<sequence length="87" mass="9687">MHPAPISIDLNAIMKTSRWFLWGHLLTGPKCHFIRTSADLLTVSPALSTVMRIDKFLPLAYQGMVTTAASTNCRSPSCVLWSGERIR</sequence>
<proteinExistence type="predicted"/>
<protein>
    <submittedName>
        <fullName evidence="1">Uncharacterized protein</fullName>
    </submittedName>
</protein>